<keyword evidence="1" id="KW-0472">Membrane</keyword>
<evidence type="ECO:0000313" key="2">
    <source>
        <dbReference type="EMBL" id="SFV26378.1"/>
    </source>
</evidence>
<protein>
    <submittedName>
        <fullName evidence="2">Pilus assembly protein Flp/PilA</fullName>
    </submittedName>
</protein>
<sequence length="59" mass="6244">MHKRFVRSFLSNESGATSIEYALIAGIVSICIVGALTQISGILQGTFTTIASHFTAANQ</sequence>
<keyword evidence="1" id="KW-0812">Transmembrane</keyword>
<dbReference type="STRING" id="51670.SAMN04488557_0449"/>
<dbReference type="OrthoDB" id="5325135at2"/>
<dbReference type="RefSeq" id="WP_092866151.1">
    <property type="nucleotide sequence ID" value="NZ_FPCH01000001.1"/>
</dbReference>
<keyword evidence="3" id="KW-1185">Reference proteome</keyword>
<reference evidence="3" key="1">
    <citation type="submission" date="2016-10" db="EMBL/GenBank/DDBJ databases">
        <authorList>
            <person name="Varghese N."/>
            <person name="Submissions S."/>
        </authorList>
    </citation>
    <scope>NUCLEOTIDE SEQUENCE [LARGE SCALE GENOMIC DNA]</scope>
    <source>
        <strain evidence="3">DSM 1565</strain>
    </source>
</reference>
<dbReference type="EMBL" id="FPCH01000001">
    <property type="protein sequence ID" value="SFV26378.1"/>
    <property type="molecule type" value="Genomic_DNA"/>
</dbReference>
<keyword evidence="1" id="KW-1133">Transmembrane helix</keyword>
<feature type="transmembrane region" description="Helical" evidence="1">
    <location>
        <begin position="21"/>
        <end position="43"/>
    </location>
</feature>
<dbReference type="Proteomes" id="UP000199423">
    <property type="component" value="Unassembled WGS sequence"/>
</dbReference>
<evidence type="ECO:0000313" key="3">
    <source>
        <dbReference type="Proteomes" id="UP000199423"/>
    </source>
</evidence>
<gene>
    <name evidence="2" type="ORF">SAMN04488557_0449</name>
</gene>
<accession>A0A1I7MVF8</accession>
<organism evidence="2 3">
    <name type="scientific">Hyphomicrobium facile</name>
    <dbReference type="NCBI Taxonomy" id="51670"/>
    <lineage>
        <taxon>Bacteria</taxon>
        <taxon>Pseudomonadati</taxon>
        <taxon>Pseudomonadota</taxon>
        <taxon>Alphaproteobacteria</taxon>
        <taxon>Hyphomicrobiales</taxon>
        <taxon>Hyphomicrobiaceae</taxon>
        <taxon>Hyphomicrobium</taxon>
    </lineage>
</organism>
<evidence type="ECO:0000256" key="1">
    <source>
        <dbReference type="SAM" id="Phobius"/>
    </source>
</evidence>
<dbReference type="Pfam" id="PF04964">
    <property type="entry name" value="Flp_Fap"/>
    <property type="match status" value="1"/>
</dbReference>
<proteinExistence type="predicted"/>
<dbReference type="InterPro" id="IPR007047">
    <property type="entry name" value="Flp_Fap"/>
</dbReference>
<name>A0A1I7MVF8_9HYPH</name>
<dbReference type="AlphaFoldDB" id="A0A1I7MVF8"/>